<dbReference type="EMBL" id="WIOL01000002">
    <property type="protein sequence ID" value="MQT17280.1"/>
    <property type="molecule type" value="Genomic_DNA"/>
</dbReference>
<dbReference type="AlphaFoldDB" id="A0A7C9KHZ7"/>
<evidence type="ECO:0000313" key="2">
    <source>
        <dbReference type="Proteomes" id="UP000481327"/>
    </source>
</evidence>
<dbReference type="OrthoDB" id="283948at2"/>
<reference evidence="1 2" key="1">
    <citation type="submission" date="2019-09" db="EMBL/GenBank/DDBJ databases">
        <title>Polymorphobacter sp. isolated from a lake in China.</title>
        <authorList>
            <person name="Liu Z."/>
        </authorList>
    </citation>
    <scope>NUCLEOTIDE SEQUENCE [LARGE SCALE GENOMIC DNA]</scope>
    <source>
        <strain evidence="1 2">D40P</strain>
    </source>
</reference>
<proteinExistence type="predicted"/>
<comment type="caution">
    <text evidence="1">The sequence shown here is derived from an EMBL/GenBank/DDBJ whole genome shotgun (WGS) entry which is preliminary data.</text>
</comment>
<protein>
    <recommendedName>
        <fullName evidence="3">Phage baseplate protein</fullName>
    </recommendedName>
</protein>
<dbReference type="Proteomes" id="UP000481327">
    <property type="component" value="Unassembled WGS sequence"/>
</dbReference>
<dbReference type="RefSeq" id="WP_152577676.1">
    <property type="nucleotide sequence ID" value="NZ_JAATJI010000001.1"/>
</dbReference>
<accession>A0A7C9KHZ7</accession>
<keyword evidence="2" id="KW-1185">Reference proteome</keyword>
<gene>
    <name evidence="1" type="ORF">F3168_08380</name>
</gene>
<evidence type="ECO:0008006" key="3">
    <source>
        <dbReference type="Google" id="ProtNLM"/>
    </source>
</evidence>
<sequence length="250" mass="25943">MPTTMPATMAAPGEAAMLDLWEAGSGASLTRRGLHLLAAALPDTHGLANLSIGARDAELLALHDRLFGPAIACRTDCAACGAPIELAFATDDIRADAALRDTVDVVVGDTRIRARLLDSRDLLAIEAESDPTTAERRLLERCIVTAEHAGTPVAPAEVPAAAMDAVGAALAAADPQAEILLDIACADCAATALAPFDIVGHVWARLDHWARAMLGAVDSLARSYGWSEAAILALGPVRRQAYLDRIAGAA</sequence>
<name>A0A7C9KHZ7_9SPHN</name>
<evidence type="ECO:0000313" key="1">
    <source>
        <dbReference type="EMBL" id="MQT17280.1"/>
    </source>
</evidence>
<organism evidence="1 2">
    <name type="scientific">Sandarakinorhabdus fusca</name>
    <dbReference type="NCBI Taxonomy" id="1439888"/>
    <lineage>
        <taxon>Bacteria</taxon>
        <taxon>Pseudomonadati</taxon>
        <taxon>Pseudomonadota</taxon>
        <taxon>Alphaproteobacteria</taxon>
        <taxon>Sphingomonadales</taxon>
        <taxon>Sphingosinicellaceae</taxon>
        <taxon>Sandarakinorhabdus</taxon>
    </lineage>
</organism>